<proteinExistence type="predicted"/>
<dbReference type="SUPFAM" id="SSF51735">
    <property type="entry name" value="NAD(P)-binding Rossmann-fold domains"/>
    <property type="match status" value="2"/>
</dbReference>
<dbReference type="InterPro" id="IPR057326">
    <property type="entry name" value="KR_dom"/>
</dbReference>
<dbReference type="Pfam" id="PF08659">
    <property type="entry name" value="KR"/>
    <property type="match status" value="1"/>
</dbReference>
<feature type="domain" description="Carrier" evidence="5">
    <location>
        <begin position="1183"/>
        <end position="1263"/>
    </location>
</feature>
<dbReference type="InterPro" id="IPR010399">
    <property type="entry name" value="Tify_dom"/>
</dbReference>
<protein>
    <submittedName>
        <fullName evidence="9">Malonyl CoA-acyl carrier protein transacylase</fullName>
    </submittedName>
</protein>
<gene>
    <name evidence="9" type="ORF">GEAMG1_1447</name>
</gene>
<feature type="domain" description="Tify" evidence="6">
    <location>
        <begin position="1398"/>
        <end position="1435"/>
    </location>
</feature>
<dbReference type="Pfam" id="PF00109">
    <property type="entry name" value="ketoacyl-synt"/>
    <property type="match status" value="1"/>
</dbReference>
<feature type="domain" description="PKS/mFAS DH" evidence="8">
    <location>
        <begin position="1870"/>
        <end position="2161"/>
    </location>
</feature>
<dbReference type="SUPFAM" id="SSF52151">
    <property type="entry name" value="FabD/lysophospholipase-like"/>
    <property type="match status" value="1"/>
</dbReference>
<evidence type="ECO:0000259" key="8">
    <source>
        <dbReference type="PROSITE" id="PS52019"/>
    </source>
</evidence>
<dbReference type="PANTHER" id="PTHR43074:SF1">
    <property type="entry name" value="BETA-KETOACYL SYNTHASE FAMILY PROTEIN-RELATED"/>
    <property type="match status" value="1"/>
</dbReference>
<dbReference type="InterPro" id="IPR014030">
    <property type="entry name" value="Ketoacyl_synth_N"/>
</dbReference>
<dbReference type="RefSeq" id="WP_305732111.1">
    <property type="nucleotide sequence ID" value="NZ_OW150024.1"/>
</dbReference>
<dbReference type="InterPro" id="IPR036736">
    <property type="entry name" value="ACP-like_sf"/>
</dbReference>
<feature type="active site" description="Proton acceptor; for dehydratase activity" evidence="4">
    <location>
        <position position="1903"/>
    </location>
</feature>
<feature type="active site" description="Proton donor; for dehydratase activity" evidence="4">
    <location>
        <position position="2077"/>
    </location>
</feature>
<organism evidence="9 10">
    <name type="scientific">Trichlorobacter ammonificans</name>
    <dbReference type="NCBI Taxonomy" id="2916410"/>
    <lineage>
        <taxon>Bacteria</taxon>
        <taxon>Pseudomonadati</taxon>
        <taxon>Thermodesulfobacteriota</taxon>
        <taxon>Desulfuromonadia</taxon>
        <taxon>Geobacterales</taxon>
        <taxon>Geobacteraceae</taxon>
        <taxon>Trichlorobacter</taxon>
    </lineage>
</organism>
<evidence type="ECO:0000256" key="1">
    <source>
        <dbReference type="ARBA" id="ARBA00022450"/>
    </source>
</evidence>
<dbReference type="PROSITE" id="PS51257">
    <property type="entry name" value="PROKAR_LIPOPROTEIN"/>
    <property type="match status" value="1"/>
</dbReference>
<accession>A0ABN8HML6</accession>
<dbReference type="InterPro" id="IPR020841">
    <property type="entry name" value="PKS_Beta-ketoAc_synthase_dom"/>
</dbReference>
<dbReference type="InterPro" id="IPR014031">
    <property type="entry name" value="Ketoacyl_synth_C"/>
</dbReference>
<dbReference type="Gene3D" id="3.40.47.10">
    <property type="match status" value="1"/>
</dbReference>
<dbReference type="InterPro" id="IPR016039">
    <property type="entry name" value="Thiolase-like"/>
</dbReference>
<dbReference type="InterPro" id="IPR013968">
    <property type="entry name" value="PKS_KR"/>
</dbReference>
<evidence type="ECO:0000313" key="10">
    <source>
        <dbReference type="Proteomes" id="UP001295463"/>
    </source>
</evidence>
<dbReference type="Pfam" id="PF00550">
    <property type="entry name" value="PP-binding"/>
    <property type="match status" value="3"/>
</dbReference>
<feature type="region of interest" description="N-terminal hotdog fold" evidence="4">
    <location>
        <begin position="1870"/>
        <end position="2000"/>
    </location>
</feature>
<evidence type="ECO:0000259" key="6">
    <source>
        <dbReference type="PROSITE" id="PS51320"/>
    </source>
</evidence>
<dbReference type="SUPFAM" id="SSF55048">
    <property type="entry name" value="Probable ACP-binding domain of malonyl-CoA ACP transacylase"/>
    <property type="match status" value="1"/>
</dbReference>
<dbReference type="Gene3D" id="3.40.50.720">
    <property type="entry name" value="NAD(P)-binding Rossmann-like Domain"/>
    <property type="match status" value="1"/>
</dbReference>
<dbReference type="PROSITE" id="PS52004">
    <property type="entry name" value="KS3_2"/>
    <property type="match status" value="1"/>
</dbReference>
<dbReference type="EMBL" id="OW150024">
    <property type="protein sequence ID" value="CAH2031277.1"/>
    <property type="molecule type" value="Genomic_DNA"/>
</dbReference>
<dbReference type="PROSITE" id="PS50075">
    <property type="entry name" value="CARRIER"/>
    <property type="match status" value="3"/>
</dbReference>
<dbReference type="InterPro" id="IPR042104">
    <property type="entry name" value="PKS_dehydratase_sf"/>
</dbReference>
<dbReference type="InterPro" id="IPR036291">
    <property type="entry name" value="NAD(P)-bd_dom_sf"/>
</dbReference>
<dbReference type="InterPro" id="IPR052568">
    <property type="entry name" value="PKS-FAS_Synthase"/>
</dbReference>
<evidence type="ECO:0000259" key="5">
    <source>
        <dbReference type="PROSITE" id="PS50075"/>
    </source>
</evidence>
<evidence type="ECO:0000256" key="2">
    <source>
        <dbReference type="ARBA" id="ARBA00022553"/>
    </source>
</evidence>
<dbReference type="SMART" id="SM00827">
    <property type="entry name" value="PKS_AT"/>
    <property type="match status" value="1"/>
</dbReference>
<dbReference type="InterPro" id="IPR014043">
    <property type="entry name" value="Acyl_transferase_dom"/>
</dbReference>
<dbReference type="PROSITE" id="PS52019">
    <property type="entry name" value="PKS_MFAS_DH"/>
    <property type="match status" value="1"/>
</dbReference>
<dbReference type="SMART" id="SM00826">
    <property type="entry name" value="PKS_DH"/>
    <property type="match status" value="1"/>
</dbReference>
<dbReference type="InterPro" id="IPR032821">
    <property type="entry name" value="PKS_assoc"/>
</dbReference>
<dbReference type="PROSITE" id="PS51320">
    <property type="entry name" value="TIFY"/>
    <property type="match status" value="1"/>
</dbReference>
<dbReference type="InterPro" id="IPR009081">
    <property type="entry name" value="PP-bd_ACP"/>
</dbReference>
<dbReference type="Pfam" id="PF00698">
    <property type="entry name" value="Acyl_transf_1"/>
    <property type="match status" value="1"/>
</dbReference>
<feature type="domain" description="Ketosynthase family 3 (KS3)" evidence="7">
    <location>
        <begin position="14"/>
        <end position="468"/>
    </location>
</feature>
<dbReference type="CDD" id="cd00833">
    <property type="entry name" value="PKS"/>
    <property type="match status" value="1"/>
</dbReference>
<feature type="region of interest" description="C-terminal hotdog fold" evidence="4">
    <location>
        <begin position="2013"/>
        <end position="2161"/>
    </location>
</feature>
<dbReference type="Pfam" id="PF14765">
    <property type="entry name" value="PS-DH"/>
    <property type="match status" value="1"/>
</dbReference>
<dbReference type="Pfam" id="PF02801">
    <property type="entry name" value="Ketoacyl-synt_C"/>
    <property type="match status" value="1"/>
</dbReference>
<dbReference type="InterPro" id="IPR020807">
    <property type="entry name" value="PKS_DH"/>
</dbReference>
<sequence>MTTDITRTAAAGSTVPLAIIGIGCLFPKADNVAAYWSLIENGTDAITEVPPSHWSLADYYDPDQKSPDRTYGNRGGFLSTLDFNPMEFNIPPNALEAIDTSQLLGLVAAGRALKDAGYGPGREYDKSRVSVILGVTGTLELVIPLGARLGHPVWRKALKEAGVDEAVAEDVVQRIADSYVPWQENSFPGLLGNVVAGRISKQYDLGGTNCVVDAACASSLSAVHLAALELASGTSDMVITGGVDTFNDIFMYTCFSKTPALSPTGNAKPFDGSADGTILGEGLGIVVLKRLADAERDGDRIYAVIKGIGTSSDGKGDAIYAPSSAGQQKALQDAYRQAGVTPDSIGLVEAHGTGTKAGDVVESSALRAVYGEADTPWCALGSVKSQIGHTKAAAGAAGLIKAALALHRRVLPPTIKVRTPLPEVTAQRSPFYLSTSKRPWLTRGTTPRRAAVSAFGFGGSNFHLVLEEYQNQVEQIAWDGTVQLFTFSAATPGKLDELLVSLPTEPTLDELRSHAKASRAAFKSNDPCRLAFVVEQGVNSLGAVTANARRLLVKSADSAWTSPDGICYATGPCPGPLAMLFPGQGSQYTGMLRDLACSFPALRETLTAADRDFIPANNHLLSDLIYPPSPFDAETAEQQETALRDTRVAQPAIGAVSLGAAKLLAGFECIPAVTAGHSYGELTALCVAGRMDEEALHLLSRLRGRLMAEGEGDKGSMLAVAAPLATVEQMLTEERLDLVIANRNAPSQAVLSGSSSEIERAAAACAARTLTAKRLPVAAAFHSSLVADAAQPFMSALHGIEFSTPRLPVYANSTAGEYPSDPIAAKTLLANQLARPVEFVAQIEAMYAAGVRTFLEVGPGARLTGLVSAILGERPHVALALDASSGKRSGVADLARCLARLASLGYPVRIAAWDESYQPPEAPARKPALTVGINGANYVKPRPKRPPVERPAVAQVTIEHQGQNMQKPQTQATTISAQPASRDALAESLRVTREGMAVLQKMQEETAQLHRRFLEGQEAATRTIQTLLAQQQLIAQGGSPAALVPATLPLPVAAPPQPSPASSLSPVVAAPVPSAPVAAAAVPAPVVPATPVVDTLLAVVAEKTGYPVEMLELEMGMDSDLGIDSIKRVEILSALQERLPGSPVIGPEHLGTLRTLGDIAAYLGAGTAAPVAAPAGAAPASPASSAPVVDTLLAVVAEKTGYPVEMLELEMGMDSDLGIDSIKRVEILSALQERLPGSPVIGPEHLGTLRTLGDIAAYLGAGTAAPVAAPAGAAPASPASSAPVVATLLAVVAEKTGYPVEMLELEMGMDSDLGIDSIKRVEILSALQERLPGSPVIGPEHLGTLRTLGDIAAYLGAGSAPVAAVPAVPEAAGMQEIPPPAEEPPQVVERSAIRPLMLPADSNQLTIARDGEIWVTNDASPLSEKLCALLRISGHTVRLVDPSEAEPDTSRADIAGLVLVAPATGCDDRFLENAFWLLRSAAPSLRRAAGAGGALFATVSRLDGFFGCGAETTLADPLSGGLAGLAKTASREWPDVICKAIDLGGFTDPAAAAGAVAAELFRSGPVEVGLTPQQRSGLELADLPEPVAAVTSPVQPGDVVVVTGGGRGVTTAAVVALAGAFKPLLVLLGRSSELLPEPEWLQGLTEESRIKRGILEHAAGKLHPRDIEEQYRTIVAGRELRHTLARVEAAGGRAIYRSVDIRDTGAVATLLESIRSEFGPIRGIVHGAGVLADRLIVDKTREQFNLVYATKVAGLRALLEATTGDDLRFIALFGSTTGRFGRKGQVDYAVANEVLNKLAQAESRRRPGCRVISFNWGPWDGGMVTPSLKKVFADEGIGLISLTAGGNLLIREIAACGGPVEVVALAAAEGKARAAAAPVAAKPLTTAFTITLTSEEFPFLRSHVMDGRAVLPMAVTMEWLSQGALHGNPGLYFHGMNDLRICKGVTLEAGQRLSLQVRAGRAEKRDSLYLVPVELVSTPGGDERPLLHAKGEVVLAKQLPEGIRSLPDPPLAPYAPLNNRIYDPHRLFHGPDLQGILEVSSCSPKGIAARVAAAPAPSRWIRQPLRSSWLTDPLALDCAFQLMILWSFHRFGAASLPCFAGRYRQYGESFPKDGVQTVIRVTAEREHGATADIEFLERSSGKLVARLEGYECVIDPSLERAFLRNSLGEDASDETTGHRAA</sequence>
<evidence type="ECO:0000256" key="3">
    <source>
        <dbReference type="ARBA" id="ARBA00022679"/>
    </source>
</evidence>
<dbReference type="Pfam" id="PF16197">
    <property type="entry name" value="KAsynt_C_assoc"/>
    <property type="match status" value="1"/>
</dbReference>
<dbReference type="InterPro" id="IPR001227">
    <property type="entry name" value="Ac_transferase_dom_sf"/>
</dbReference>
<name>A0ABN8HML6_9BACT</name>
<evidence type="ECO:0000256" key="4">
    <source>
        <dbReference type="PROSITE-ProRule" id="PRU01363"/>
    </source>
</evidence>
<dbReference type="InterPro" id="IPR049900">
    <property type="entry name" value="PKS_mFAS_DH"/>
</dbReference>
<dbReference type="Proteomes" id="UP001295463">
    <property type="component" value="Chromosome"/>
</dbReference>
<dbReference type="SMART" id="SM00822">
    <property type="entry name" value="PKS_KR"/>
    <property type="match status" value="1"/>
</dbReference>
<dbReference type="InterPro" id="IPR018201">
    <property type="entry name" value="Ketoacyl_synth_AS"/>
</dbReference>
<feature type="domain" description="Carrier" evidence="5">
    <location>
        <begin position="1279"/>
        <end position="1359"/>
    </location>
</feature>
<dbReference type="Gene3D" id="3.30.70.250">
    <property type="entry name" value="Malonyl-CoA ACP transacylase, ACP-binding"/>
    <property type="match status" value="1"/>
</dbReference>
<evidence type="ECO:0000259" key="7">
    <source>
        <dbReference type="PROSITE" id="PS52004"/>
    </source>
</evidence>
<dbReference type="PANTHER" id="PTHR43074">
    <property type="entry name" value="OMEGA-3 POLYUNSATURATED FATTY ACID SYNTHASE PFAB-RELATED"/>
    <property type="match status" value="1"/>
</dbReference>
<dbReference type="SUPFAM" id="SSF47336">
    <property type="entry name" value="ACP-like"/>
    <property type="match status" value="3"/>
</dbReference>
<dbReference type="Gene3D" id="3.40.366.10">
    <property type="entry name" value="Malonyl-Coenzyme A Acyl Carrier Protein, domain 2"/>
    <property type="match status" value="1"/>
</dbReference>
<dbReference type="InterPro" id="IPR049551">
    <property type="entry name" value="PKS_DH_C"/>
</dbReference>
<dbReference type="InterPro" id="IPR016036">
    <property type="entry name" value="Malonyl_transacylase_ACP-bd"/>
</dbReference>
<dbReference type="SUPFAM" id="SSF53901">
    <property type="entry name" value="Thiolase-like"/>
    <property type="match status" value="1"/>
</dbReference>
<dbReference type="PROSITE" id="PS00606">
    <property type="entry name" value="KS3_1"/>
    <property type="match status" value="1"/>
</dbReference>
<dbReference type="InterPro" id="IPR016035">
    <property type="entry name" value="Acyl_Trfase/lysoPLipase"/>
</dbReference>
<evidence type="ECO:0000313" key="9">
    <source>
        <dbReference type="EMBL" id="CAH2031277.1"/>
    </source>
</evidence>
<reference evidence="9 10" key="1">
    <citation type="submission" date="2022-03" db="EMBL/GenBank/DDBJ databases">
        <authorList>
            <person name="Koch H."/>
        </authorList>
    </citation>
    <scope>NUCLEOTIDE SEQUENCE [LARGE SCALE GENOMIC DNA]</scope>
    <source>
        <strain evidence="9 10">G1</strain>
    </source>
</reference>
<dbReference type="Gene3D" id="3.10.129.110">
    <property type="entry name" value="Polyketide synthase dehydratase"/>
    <property type="match status" value="1"/>
</dbReference>
<keyword evidence="10" id="KW-1185">Reference proteome</keyword>
<feature type="domain" description="Carrier" evidence="5">
    <location>
        <begin position="1087"/>
        <end position="1167"/>
    </location>
</feature>
<keyword evidence="2" id="KW-0597">Phosphoprotein</keyword>
<dbReference type="Gene3D" id="1.10.1200.10">
    <property type="entry name" value="ACP-like"/>
    <property type="match status" value="3"/>
</dbReference>
<keyword evidence="1" id="KW-0596">Phosphopantetheine</keyword>
<dbReference type="SMART" id="SM00825">
    <property type="entry name" value="PKS_KS"/>
    <property type="match status" value="1"/>
</dbReference>
<keyword evidence="3" id="KW-0808">Transferase</keyword>